<keyword evidence="2" id="KW-1185">Reference proteome</keyword>
<dbReference type="OrthoDB" id="10358420at2759"/>
<evidence type="ECO:0000313" key="1">
    <source>
        <dbReference type="EMBL" id="KDO26920.1"/>
    </source>
</evidence>
<dbReference type="EMBL" id="KK583220">
    <property type="protein sequence ID" value="KDO26920.1"/>
    <property type="molecule type" value="Genomic_DNA"/>
</dbReference>
<dbReference type="Gene3D" id="3.80.10.10">
    <property type="entry name" value="Ribonuclease Inhibitor"/>
    <property type="match status" value="1"/>
</dbReference>
<accession>A0A067CCK6</accession>
<dbReference type="OMA" id="QCTRLRE"/>
<dbReference type="AlphaFoldDB" id="A0A067CCK6"/>
<proteinExistence type="predicted"/>
<dbReference type="RefSeq" id="XP_012202302.1">
    <property type="nucleotide sequence ID" value="XM_012346912.1"/>
</dbReference>
<dbReference type="InterPro" id="IPR032675">
    <property type="entry name" value="LRR_dom_sf"/>
</dbReference>
<sequence>MAAPSATAAALHCNGILIAIVQCIASSCEVVAFLDVLPHSVLGKPLRALHALLSRPGPSLYEWPKPSFLGLVGDEEALLHAALHVYEAIGVYNVHGFGPKFATVYDTAPFCAFASTWAHKITLMDMSISTEPLDEAVCHALRQCTRLREVWLDVSPMTTLLFQAVTTPAHRVRKMHVQSFRDEAFDWTPLLTSWLATGHANHLSVSEITPPNDDLARAIASTLSLRGHELYGCDDFVQQLFSLGQPLRHLTHVRLQTDVPAHIATLLQRVDVRRLESLMLASRVPLDPLVQYLHAAPLLEELDLCRCSLTTTNEHVVGTWPRLRIARFDDVGFRADVFKDVLVHLSTSDRLEHVSFTDCHIVRTEMAAMSAELRVWIENGLRSLTLRGNILDDACVALIAQVLGETENTAPLTQELTENDYTISCVWGMLAALANSTCVNVVMDLEEDISERDMDMIAKVAASYGIKAVLTECHLEMYSSFAIA</sequence>
<gene>
    <name evidence="1" type="ORF">SPRG_07634</name>
</gene>
<evidence type="ECO:0000313" key="2">
    <source>
        <dbReference type="Proteomes" id="UP000030745"/>
    </source>
</evidence>
<dbReference type="SUPFAM" id="SSF52047">
    <property type="entry name" value="RNI-like"/>
    <property type="match status" value="1"/>
</dbReference>
<protein>
    <submittedName>
        <fullName evidence="1">Uncharacterized protein</fullName>
    </submittedName>
</protein>
<dbReference type="GeneID" id="24129890"/>
<reference evidence="1 2" key="1">
    <citation type="journal article" date="2013" name="PLoS Genet.">
        <title>Distinctive expansion of potential virulence genes in the genome of the oomycete fish pathogen Saprolegnia parasitica.</title>
        <authorList>
            <person name="Jiang R.H."/>
            <person name="de Bruijn I."/>
            <person name="Haas B.J."/>
            <person name="Belmonte R."/>
            <person name="Lobach L."/>
            <person name="Christie J."/>
            <person name="van den Ackerveken G."/>
            <person name="Bottin A."/>
            <person name="Bulone V."/>
            <person name="Diaz-Moreno S.M."/>
            <person name="Dumas B."/>
            <person name="Fan L."/>
            <person name="Gaulin E."/>
            <person name="Govers F."/>
            <person name="Grenville-Briggs L.J."/>
            <person name="Horner N.R."/>
            <person name="Levin J.Z."/>
            <person name="Mammella M."/>
            <person name="Meijer H.J."/>
            <person name="Morris P."/>
            <person name="Nusbaum C."/>
            <person name="Oome S."/>
            <person name="Phillips A.J."/>
            <person name="van Rooyen D."/>
            <person name="Rzeszutek E."/>
            <person name="Saraiva M."/>
            <person name="Secombes C.J."/>
            <person name="Seidl M.F."/>
            <person name="Snel B."/>
            <person name="Stassen J.H."/>
            <person name="Sykes S."/>
            <person name="Tripathy S."/>
            <person name="van den Berg H."/>
            <person name="Vega-Arreguin J.C."/>
            <person name="Wawra S."/>
            <person name="Young S.K."/>
            <person name="Zeng Q."/>
            <person name="Dieguez-Uribeondo J."/>
            <person name="Russ C."/>
            <person name="Tyler B.M."/>
            <person name="van West P."/>
        </authorList>
    </citation>
    <scope>NUCLEOTIDE SEQUENCE [LARGE SCALE GENOMIC DNA]</scope>
    <source>
        <strain evidence="1 2">CBS 223.65</strain>
    </source>
</reference>
<dbReference type="KEGG" id="spar:SPRG_07634"/>
<dbReference type="VEuPathDB" id="FungiDB:SPRG_07634"/>
<organism evidence="1 2">
    <name type="scientific">Saprolegnia parasitica (strain CBS 223.65)</name>
    <dbReference type="NCBI Taxonomy" id="695850"/>
    <lineage>
        <taxon>Eukaryota</taxon>
        <taxon>Sar</taxon>
        <taxon>Stramenopiles</taxon>
        <taxon>Oomycota</taxon>
        <taxon>Saprolegniomycetes</taxon>
        <taxon>Saprolegniales</taxon>
        <taxon>Saprolegniaceae</taxon>
        <taxon>Saprolegnia</taxon>
    </lineage>
</organism>
<name>A0A067CCK6_SAPPC</name>
<dbReference type="Proteomes" id="UP000030745">
    <property type="component" value="Unassembled WGS sequence"/>
</dbReference>